<evidence type="ECO:0000313" key="2">
    <source>
        <dbReference type="EMBL" id="EER58084.1"/>
    </source>
</evidence>
<accession>C5TBR0</accession>
<organism evidence="2 3">
    <name type="scientific">Acidovorax delafieldii 2AN</name>
    <dbReference type="NCBI Taxonomy" id="573060"/>
    <lineage>
        <taxon>Bacteria</taxon>
        <taxon>Pseudomonadati</taxon>
        <taxon>Pseudomonadota</taxon>
        <taxon>Betaproteobacteria</taxon>
        <taxon>Burkholderiales</taxon>
        <taxon>Comamonadaceae</taxon>
        <taxon>Acidovorax</taxon>
    </lineage>
</organism>
<keyword evidence="3" id="KW-1185">Reference proteome</keyword>
<feature type="non-terminal residue" evidence="2">
    <location>
        <position position="1"/>
    </location>
</feature>
<evidence type="ECO:0000313" key="3">
    <source>
        <dbReference type="Proteomes" id="UP000003856"/>
    </source>
</evidence>
<name>C5TBR0_ACIDE</name>
<reference evidence="2 3" key="1">
    <citation type="submission" date="2009-05" db="EMBL/GenBank/DDBJ databases">
        <title>The draft genome of Acidovorax delafieldii 2AN.</title>
        <authorList>
            <consortium name="US DOE Joint Genome Institute (JGI-PGF)"/>
            <person name="Lucas S."/>
            <person name="Copeland A."/>
            <person name="Lapidus A."/>
            <person name="Glavina del Rio T."/>
            <person name="Tice H."/>
            <person name="Bruce D."/>
            <person name="Goodwin L."/>
            <person name="Pitluck S."/>
            <person name="Larimer F."/>
            <person name="Land M.L."/>
            <person name="Hauser L."/>
            <person name="Shelobolina E.S."/>
            <person name="Picardal F."/>
            <person name="Roden E."/>
            <person name="Emerson D."/>
        </authorList>
    </citation>
    <scope>NUCLEOTIDE SEQUENCE [LARGE SCALE GENOMIC DNA]</scope>
    <source>
        <strain evidence="2 3">2AN</strain>
    </source>
</reference>
<dbReference type="PATRIC" id="fig|573060.9.peg.578"/>
<feature type="region of interest" description="Disordered" evidence="1">
    <location>
        <begin position="170"/>
        <end position="252"/>
    </location>
</feature>
<dbReference type="EMBL" id="ACQT01000361">
    <property type="protein sequence ID" value="EER58084.1"/>
    <property type="molecule type" value="Genomic_DNA"/>
</dbReference>
<feature type="compositionally biased region" description="Basic and acidic residues" evidence="1">
    <location>
        <begin position="222"/>
        <end position="234"/>
    </location>
</feature>
<gene>
    <name evidence="2" type="ORF">AcdelDRAFT_4340</name>
</gene>
<proteinExistence type="predicted"/>
<comment type="caution">
    <text evidence="2">The sequence shown here is derived from an EMBL/GenBank/DDBJ whole genome shotgun (WGS) entry which is preliminary data.</text>
</comment>
<sequence>APPEALAACTQAWRGVLDYLRKAEGQARAGYPLWRRLQAELTPARIVAFTSAPRFAEQYNDWWDSERNGWWEDDVWVGARQPGMHEGLPCGRALKLSWRNGTEAPGDAEDDAHGAYQADLDEAREGPAVLEWTYAQRQSDARAPLPRCAADHLARLLRMYALLETRLREGADPSGTDTPAGGCGPLVCGVPSPPTPHPGAHPGAFMAKGQMHNNKMAKKPKKDTSPPRESHGSDRPTPPMTSVIPRGKDKNK</sequence>
<evidence type="ECO:0000256" key="1">
    <source>
        <dbReference type="SAM" id="MobiDB-lite"/>
    </source>
</evidence>
<dbReference type="AlphaFoldDB" id="C5TBR0"/>
<dbReference type="Proteomes" id="UP000003856">
    <property type="component" value="Unassembled WGS sequence"/>
</dbReference>
<protein>
    <submittedName>
        <fullName evidence="2">Uncharacterized protein</fullName>
    </submittedName>
</protein>